<accession>A0A2Z3H632</accession>
<proteinExistence type="predicted"/>
<keyword evidence="2" id="KW-1185">Reference proteome</keyword>
<evidence type="ECO:0000313" key="2">
    <source>
        <dbReference type="Proteomes" id="UP000245802"/>
    </source>
</evidence>
<dbReference type="Proteomes" id="UP000245802">
    <property type="component" value="Chromosome"/>
</dbReference>
<dbReference type="RefSeq" id="WP_010035130.1">
    <property type="nucleotide sequence ID" value="NZ_CP025958.1"/>
</dbReference>
<dbReference type="AlphaFoldDB" id="A0A2Z3H632"/>
<evidence type="ECO:0000313" key="1">
    <source>
        <dbReference type="EMBL" id="AWM39782.1"/>
    </source>
</evidence>
<dbReference type="KEGG" id="gog:C1280_24105"/>
<dbReference type="EMBL" id="CP025958">
    <property type="protein sequence ID" value="AWM39782.1"/>
    <property type="molecule type" value="Genomic_DNA"/>
</dbReference>
<reference evidence="1 2" key="1">
    <citation type="submission" date="2018-01" db="EMBL/GenBank/DDBJ databases">
        <title>G. obscuriglobus.</title>
        <authorList>
            <person name="Franke J."/>
            <person name="Blomberg W."/>
            <person name="Selmecki A."/>
        </authorList>
    </citation>
    <scope>NUCLEOTIDE SEQUENCE [LARGE SCALE GENOMIC DNA]</scope>
    <source>
        <strain evidence="1 2">DSM 5831</strain>
    </source>
</reference>
<dbReference type="OrthoDB" id="9997263at2"/>
<gene>
    <name evidence="1" type="ORF">C1280_24105</name>
</gene>
<protein>
    <submittedName>
        <fullName evidence="1">Uncharacterized protein</fullName>
    </submittedName>
</protein>
<organism evidence="1 2">
    <name type="scientific">Gemmata obscuriglobus</name>
    <dbReference type="NCBI Taxonomy" id="114"/>
    <lineage>
        <taxon>Bacteria</taxon>
        <taxon>Pseudomonadati</taxon>
        <taxon>Planctomycetota</taxon>
        <taxon>Planctomycetia</taxon>
        <taxon>Gemmatales</taxon>
        <taxon>Gemmataceae</taxon>
        <taxon>Gemmata</taxon>
    </lineage>
</organism>
<sequence length="145" mass="14609">MANTAQIDITVSVQDNKTVGLGIYNGNPKIVASLGLSSAQAAKRFTKQVTTGSGTSYDVTTGLTDAFGTALTFATVNAVAIYNTGAASLTVGGGSNPLFGSDQYTVKAGQCLVIPNVPITVSGSVKTVHIVPAASTTWQIAILGA</sequence>
<name>A0A2Z3H632_9BACT</name>